<proteinExistence type="predicted"/>
<evidence type="ECO:0000256" key="5">
    <source>
        <dbReference type="ARBA" id="ARBA00023027"/>
    </source>
</evidence>
<evidence type="ECO:0000256" key="7">
    <source>
        <dbReference type="ARBA" id="ARBA00023235"/>
    </source>
</evidence>
<dbReference type="GO" id="GO:0003978">
    <property type="term" value="F:UDP-glucose 4-epimerase activity"/>
    <property type="evidence" value="ECO:0007669"/>
    <property type="project" value="UniProtKB-EC"/>
</dbReference>
<feature type="domain" description="NAD-dependent epimerase/dehydratase" evidence="8">
    <location>
        <begin position="1"/>
        <end position="210"/>
    </location>
</feature>
<dbReference type="PANTHER" id="PTHR43725">
    <property type="entry name" value="UDP-GLUCOSE 4-EPIMERASE"/>
    <property type="match status" value="1"/>
</dbReference>
<dbReference type="SUPFAM" id="SSF51735">
    <property type="entry name" value="NAD(P)-binding Rossmann-fold domains"/>
    <property type="match status" value="1"/>
</dbReference>
<evidence type="ECO:0000313" key="9">
    <source>
        <dbReference type="EMBL" id="SVA42944.1"/>
    </source>
</evidence>
<protein>
    <recommendedName>
        <fullName evidence="4">UDP-glucose 4-epimerase</fullName>
        <ecNumber evidence="4">5.1.3.2</ecNumber>
    </recommendedName>
</protein>
<dbReference type="GO" id="GO:0005829">
    <property type="term" value="C:cytosol"/>
    <property type="evidence" value="ECO:0007669"/>
    <property type="project" value="TreeGrafter"/>
</dbReference>
<dbReference type="EMBL" id="UINC01009582">
    <property type="protein sequence ID" value="SVA42944.1"/>
    <property type="molecule type" value="Genomic_DNA"/>
</dbReference>
<evidence type="ECO:0000256" key="2">
    <source>
        <dbReference type="ARBA" id="ARBA00001911"/>
    </source>
</evidence>
<name>A0A381VRR8_9ZZZZ</name>
<keyword evidence="7" id="KW-0413">Isomerase</keyword>
<evidence type="ECO:0000256" key="1">
    <source>
        <dbReference type="ARBA" id="ARBA00000083"/>
    </source>
</evidence>
<reference evidence="9" key="1">
    <citation type="submission" date="2018-05" db="EMBL/GenBank/DDBJ databases">
        <authorList>
            <person name="Lanie J.A."/>
            <person name="Ng W.-L."/>
            <person name="Kazmierczak K.M."/>
            <person name="Andrzejewski T.M."/>
            <person name="Davidsen T.M."/>
            <person name="Wayne K.J."/>
            <person name="Tettelin H."/>
            <person name="Glass J.I."/>
            <person name="Rusch D."/>
            <person name="Podicherti R."/>
            <person name="Tsui H.-C.T."/>
            <person name="Winkler M.E."/>
        </authorList>
    </citation>
    <scope>NUCLEOTIDE SEQUENCE</scope>
</reference>
<evidence type="ECO:0000256" key="6">
    <source>
        <dbReference type="ARBA" id="ARBA00023144"/>
    </source>
</evidence>
<gene>
    <name evidence="9" type="ORF">METZ01_LOCUS95798</name>
</gene>
<comment type="cofactor">
    <cofactor evidence="2">
        <name>NAD(+)</name>
        <dbReference type="ChEBI" id="CHEBI:57540"/>
    </cofactor>
</comment>
<comment type="pathway">
    <text evidence="3">Carbohydrate metabolism.</text>
</comment>
<dbReference type="EC" id="5.1.3.2" evidence="4"/>
<sequence length="341" mass="38331">MGGTQFNGLALVHELVRSGHDVTILNRGQTEAPLPDGITRLKADRSDPDQIRDVLSGLDFDVVQDMTAYHPEDVALMVEIFSGKIEHYIFASSTVIYEATDILPITENHPKERGDPQIEYGLHKLLCQDILDKAHENGFPATTVAFAMVYGPRNIIPDREQRMFARMELGRPILTPGDGTTVSQVGHVDDQASALEALMCKPVSFGRLYNLTGSSSQSDIDYVETTADAIGQNAEMRFIPSEVMERLWDGEIEFDSAASSKVKVDIRTSEEALRKQAAIRHRFRFTTVIPRLAPNIHRWNRDVMFSIDAIRKDTGWEPKHTLSTMVSQTYKWHKESGGREF</sequence>
<organism evidence="9">
    <name type="scientific">marine metagenome</name>
    <dbReference type="NCBI Taxonomy" id="408172"/>
    <lineage>
        <taxon>unclassified sequences</taxon>
        <taxon>metagenomes</taxon>
        <taxon>ecological metagenomes</taxon>
    </lineage>
</organism>
<dbReference type="GO" id="GO:0006012">
    <property type="term" value="P:galactose metabolic process"/>
    <property type="evidence" value="ECO:0007669"/>
    <property type="project" value="UniProtKB-KW"/>
</dbReference>
<keyword evidence="5" id="KW-0520">NAD</keyword>
<evidence type="ECO:0000256" key="3">
    <source>
        <dbReference type="ARBA" id="ARBA00005007"/>
    </source>
</evidence>
<accession>A0A381VRR8</accession>
<keyword evidence="6" id="KW-0299">Galactose metabolism</keyword>
<feature type="non-terminal residue" evidence="9">
    <location>
        <position position="1"/>
    </location>
</feature>
<dbReference type="InterPro" id="IPR036291">
    <property type="entry name" value="NAD(P)-bd_dom_sf"/>
</dbReference>
<dbReference type="PANTHER" id="PTHR43725:SF47">
    <property type="entry name" value="UDP-GLUCOSE 4-EPIMERASE"/>
    <property type="match status" value="1"/>
</dbReference>
<dbReference type="AlphaFoldDB" id="A0A381VRR8"/>
<keyword evidence="6" id="KW-0119">Carbohydrate metabolism</keyword>
<comment type="catalytic activity">
    <reaction evidence="1">
        <text>UDP-alpha-D-glucose = UDP-alpha-D-galactose</text>
        <dbReference type="Rhea" id="RHEA:22168"/>
        <dbReference type="ChEBI" id="CHEBI:58885"/>
        <dbReference type="ChEBI" id="CHEBI:66914"/>
        <dbReference type="EC" id="5.1.3.2"/>
    </reaction>
</comment>
<dbReference type="Gene3D" id="3.40.50.720">
    <property type="entry name" value="NAD(P)-binding Rossmann-like Domain"/>
    <property type="match status" value="1"/>
</dbReference>
<evidence type="ECO:0000256" key="4">
    <source>
        <dbReference type="ARBA" id="ARBA00013189"/>
    </source>
</evidence>
<dbReference type="Pfam" id="PF01370">
    <property type="entry name" value="Epimerase"/>
    <property type="match status" value="1"/>
</dbReference>
<feature type="non-terminal residue" evidence="9">
    <location>
        <position position="341"/>
    </location>
</feature>
<dbReference type="InterPro" id="IPR001509">
    <property type="entry name" value="Epimerase_deHydtase"/>
</dbReference>
<evidence type="ECO:0000259" key="8">
    <source>
        <dbReference type="Pfam" id="PF01370"/>
    </source>
</evidence>